<dbReference type="Proteomes" id="UP000600565">
    <property type="component" value="Unassembled WGS sequence"/>
</dbReference>
<sequence length="146" mass="16840">MNKIDTYWQQYCELEGLSNIRYTEAFQFGEKADWLASLVVTGTKTATCSSYPLYELEGDPLPKVGDYQIVLNSQDEPVAIIKTYSIEIYPFNEVPVDFALAEGEGTYDEWKEAHIAFFGRLLPEYDLVFSEEMLTVCDRFEKVYPK</sequence>
<dbReference type="PANTHER" id="PTHR39203:SF1">
    <property type="entry name" value="CYTOPLASMIC PROTEIN"/>
    <property type="match status" value="1"/>
</dbReference>
<proteinExistence type="predicted"/>
<reference evidence="2 3" key="1">
    <citation type="submission" date="2020-08" db="EMBL/GenBank/DDBJ databases">
        <title>A Genomic Blueprint of the Chicken Gut Microbiome.</title>
        <authorList>
            <person name="Gilroy R."/>
            <person name="Ravi A."/>
            <person name="Getino M."/>
            <person name="Pursley I."/>
            <person name="Horton D.L."/>
            <person name="Alikhan N.-F."/>
            <person name="Baker D."/>
            <person name="Gharbi K."/>
            <person name="Hall N."/>
            <person name="Watson M."/>
            <person name="Adriaenssens E.M."/>
            <person name="Foster-Nyarko E."/>
            <person name="Jarju S."/>
            <person name="Secka A."/>
            <person name="Antonio M."/>
            <person name="Oren A."/>
            <person name="Chaudhuri R."/>
            <person name="La Ragione R.M."/>
            <person name="Hildebrand F."/>
            <person name="Pallen M.J."/>
        </authorList>
    </citation>
    <scope>NUCLEOTIDE SEQUENCE [LARGE SCALE GENOMIC DNA]</scope>
    <source>
        <strain evidence="2 3">Sa1YVA6</strain>
    </source>
</reference>
<dbReference type="PIRSF" id="PIRSF021320">
    <property type="entry name" value="DUF984"/>
    <property type="match status" value="1"/>
</dbReference>
<evidence type="ECO:0000259" key="1">
    <source>
        <dbReference type="SMART" id="SM01022"/>
    </source>
</evidence>
<dbReference type="InterPro" id="IPR009326">
    <property type="entry name" value="DUF984"/>
</dbReference>
<protein>
    <submittedName>
        <fullName evidence="2">ASCH domain-containing protein</fullName>
    </submittedName>
</protein>
<name>A0ABR8XK82_9BACL</name>
<dbReference type="InterPro" id="IPR015947">
    <property type="entry name" value="PUA-like_sf"/>
</dbReference>
<dbReference type="SUPFAM" id="SSF88697">
    <property type="entry name" value="PUA domain-like"/>
    <property type="match status" value="1"/>
</dbReference>
<comment type="caution">
    <text evidence="2">The sequence shown here is derived from an EMBL/GenBank/DDBJ whole genome shotgun (WGS) entry which is preliminary data.</text>
</comment>
<dbReference type="RefSeq" id="WP_191702948.1">
    <property type="nucleotide sequence ID" value="NZ_JACSPW010000003.1"/>
</dbReference>
<dbReference type="Pfam" id="PF04266">
    <property type="entry name" value="ASCH"/>
    <property type="match status" value="1"/>
</dbReference>
<organism evidence="2 3">
    <name type="scientific">Solibacillus merdavium</name>
    <dbReference type="NCBI Taxonomy" id="2762218"/>
    <lineage>
        <taxon>Bacteria</taxon>
        <taxon>Bacillati</taxon>
        <taxon>Bacillota</taxon>
        <taxon>Bacilli</taxon>
        <taxon>Bacillales</taxon>
        <taxon>Caryophanaceae</taxon>
        <taxon>Solibacillus</taxon>
    </lineage>
</organism>
<gene>
    <name evidence="2" type="ORF">H9632_04640</name>
</gene>
<dbReference type="InterPro" id="IPR007374">
    <property type="entry name" value="ASCH_domain"/>
</dbReference>
<dbReference type="SMART" id="SM01022">
    <property type="entry name" value="ASCH"/>
    <property type="match status" value="1"/>
</dbReference>
<evidence type="ECO:0000313" key="2">
    <source>
        <dbReference type="EMBL" id="MBD8032345.1"/>
    </source>
</evidence>
<evidence type="ECO:0000313" key="3">
    <source>
        <dbReference type="Proteomes" id="UP000600565"/>
    </source>
</evidence>
<feature type="domain" description="ASCH" evidence="1">
    <location>
        <begin position="26"/>
        <end position="144"/>
    </location>
</feature>
<keyword evidence="3" id="KW-1185">Reference proteome</keyword>
<dbReference type="Gene3D" id="3.10.400.10">
    <property type="entry name" value="Sulfate adenylyltransferase"/>
    <property type="match status" value="1"/>
</dbReference>
<dbReference type="CDD" id="cd06553">
    <property type="entry name" value="ASCH_Ef3133_like"/>
    <property type="match status" value="1"/>
</dbReference>
<dbReference type="EMBL" id="JACSPW010000003">
    <property type="protein sequence ID" value="MBD8032345.1"/>
    <property type="molecule type" value="Genomic_DNA"/>
</dbReference>
<dbReference type="PANTHER" id="PTHR39203">
    <property type="entry name" value="CYTOPLASMIC PROTEIN-RELATED"/>
    <property type="match status" value="1"/>
</dbReference>
<accession>A0ABR8XK82</accession>